<reference evidence="1 2" key="1">
    <citation type="journal article" date="2019" name="Commun. Biol.">
        <title>The bagworm genome reveals a unique fibroin gene that provides high tensile strength.</title>
        <authorList>
            <person name="Kono N."/>
            <person name="Nakamura H."/>
            <person name="Ohtoshi R."/>
            <person name="Tomita M."/>
            <person name="Numata K."/>
            <person name="Arakawa K."/>
        </authorList>
    </citation>
    <scope>NUCLEOTIDE SEQUENCE [LARGE SCALE GENOMIC DNA]</scope>
</reference>
<dbReference type="AlphaFoldDB" id="A0A4C1V1N4"/>
<name>A0A4C1V1N4_EUMVA</name>
<dbReference type="Proteomes" id="UP000299102">
    <property type="component" value="Unassembled WGS sequence"/>
</dbReference>
<dbReference type="EMBL" id="BGZK01000256">
    <property type="protein sequence ID" value="GBP32192.1"/>
    <property type="molecule type" value="Genomic_DNA"/>
</dbReference>
<sequence>MLYERILLKPRLGGERIAERQRSRAAAIMTKASTCICASWNTAATSGRDERAKSRIRAILVRRNTYKPACVDRDNTTNPVLYTNPTHSVRGATFINDHKFLYSFLGIALRARGVSGG</sequence>
<proteinExistence type="predicted"/>
<gene>
    <name evidence="1" type="ORF">EVAR_27615_1</name>
</gene>
<organism evidence="1 2">
    <name type="scientific">Eumeta variegata</name>
    <name type="common">Bagworm moth</name>
    <name type="synonym">Eumeta japonica</name>
    <dbReference type="NCBI Taxonomy" id="151549"/>
    <lineage>
        <taxon>Eukaryota</taxon>
        <taxon>Metazoa</taxon>
        <taxon>Ecdysozoa</taxon>
        <taxon>Arthropoda</taxon>
        <taxon>Hexapoda</taxon>
        <taxon>Insecta</taxon>
        <taxon>Pterygota</taxon>
        <taxon>Neoptera</taxon>
        <taxon>Endopterygota</taxon>
        <taxon>Lepidoptera</taxon>
        <taxon>Glossata</taxon>
        <taxon>Ditrysia</taxon>
        <taxon>Tineoidea</taxon>
        <taxon>Psychidae</taxon>
        <taxon>Oiketicinae</taxon>
        <taxon>Eumeta</taxon>
    </lineage>
</organism>
<keyword evidence="2" id="KW-1185">Reference proteome</keyword>
<protein>
    <submittedName>
        <fullName evidence="1">Uncharacterized protein</fullName>
    </submittedName>
</protein>
<comment type="caution">
    <text evidence="1">The sequence shown here is derived from an EMBL/GenBank/DDBJ whole genome shotgun (WGS) entry which is preliminary data.</text>
</comment>
<evidence type="ECO:0000313" key="1">
    <source>
        <dbReference type="EMBL" id="GBP32192.1"/>
    </source>
</evidence>
<evidence type="ECO:0000313" key="2">
    <source>
        <dbReference type="Proteomes" id="UP000299102"/>
    </source>
</evidence>
<accession>A0A4C1V1N4</accession>